<dbReference type="CDD" id="cd01310">
    <property type="entry name" value="TatD_DNAse"/>
    <property type="match status" value="1"/>
</dbReference>
<dbReference type="InterPro" id="IPR032466">
    <property type="entry name" value="Metal_Hydrolase"/>
</dbReference>
<dbReference type="InterPro" id="IPR018228">
    <property type="entry name" value="DNase_TatD-rel_CS"/>
</dbReference>
<dbReference type="PROSITE" id="PS01090">
    <property type="entry name" value="TATD_2"/>
    <property type="match status" value="1"/>
</dbReference>
<dbReference type="PIRSF" id="PIRSF005902">
    <property type="entry name" value="DNase_TatD"/>
    <property type="match status" value="1"/>
</dbReference>
<protein>
    <submittedName>
        <fullName evidence="4">TatD family deoxyribonuclease</fullName>
    </submittedName>
</protein>
<evidence type="ECO:0000313" key="4">
    <source>
        <dbReference type="EMBL" id="WPY00175.1"/>
    </source>
</evidence>
<keyword evidence="2" id="KW-0479">Metal-binding</keyword>
<dbReference type="EMBL" id="CP112932">
    <property type="protein sequence ID" value="WPY00175.1"/>
    <property type="molecule type" value="Genomic_DNA"/>
</dbReference>
<gene>
    <name evidence="4" type="ORF">Trichorick_00045</name>
</gene>
<dbReference type="InterPro" id="IPR015991">
    <property type="entry name" value="TatD/YcfH-like"/>
</dbReference>
<comment type="similarity">
    <text evidence="1">Belongs to the metallo-dependent hydrolases superfamily. TatD-type hydrolase family.</text>
</comment>
<dbReference type="Pfam" id="PF01026">
    <property type="entry name" value="TatD_DNase"/>
    <property type="match status" value="1"/>
</dbReference>
<sequence>MLVDSHCHLDLLVNKTNDSLSDIITRANKNGVNYMQTICTKLDDFPNILKIAEEFEAVYASVGVHPTDAIDTLSYLDLIKLSEHVKVIGLGETGLDYYHDSTRKKQQKHSFLQHIIASQSNALPVIVHTREAEEDTIDIITTEMRNSPFPGLIHCFTASKHLAQKMLDLGMYISISGIITFKNADHLREIVKFLPLDRLLIETDSPYLAPVPMRSSVNEPSFVEFVATAIADLKNISKMELAQQTTDNFFKLFNKAQEARKFKSSPVLSDVLNNMISKDF</sequence>
<dbReference type="PANTHER" id="PTHR46124:SF2">
    <property type="entry name" value="D-AMINOACYL-TRNA DEACYLASE"/>
    <property type="match status" value="1"/>
</dbReference>
<reference evidence="4 5" key="1">
    <citation type="submission" date="2022-10" db="EMBL/GenBank/DDBJ databases">
        <title>Host association and intracellularity evolved multiple times independently in the Rickettsiales.</title>
        <authorList>
            <person name="Castelli M."/>
            <person name="Nardi T."/>
            <person name="Gammuto L."/>
            <person name="Bellinzona G."/>
            <person name="Sabaneyeva E."/>
            <person name="Potekhin A."/>
            <person name="Serra V."/>
            <person name="Petroni G."/>
            <person name="Sassera D."/>
        </authorList>
    </citation>
    <scope>NUCLEOTIDE SEQUENCE [LARGE SCALE GENOMIC DNA]</scope>
    <source>
        <strain evidence="4 5">Kr 154-4</strain>
    </source>
</reference>
<dbReference type="PROSITE" id="PS01137">
    <property type="entry name" value="TATD_1"/>
    <property type="match status" value="1"/>
</dbReference>
<dbReference type="Proteomes" id="UP001326613">
    <property type="component" value="Chromosome"/>
</dbReference>
<dbReference type="SUPFAM" id="SSF51556">
    <property type="entry name" value="Metallo-dependent hydrolases"/>
    <property type="match status" value="1"/>
</dbReference>
<evidence type="ECO:0000256" key="2">
    <source>
        <dbReference type="ARBA" id="ARBA00022723"/>
    </source>
</evidence>
<evidence type="ECO:0000256" key="3">
    <source>
        <dbReference type="ARBA" id="ARBA00022801"/>
    </source>
</evidence>
<dbReference type="PANTHER" id="PTHR46124">
    <property type="entry name" value="D-AMINOACYL-TRNA DEACYLASE"/>
    <property type="match status" value="1"/>
</dbReference>
<dbReference type="NCBIfam" id="TIGR00010">
    <property type="entry name" value="YchF/TatD family DNA exonuclease"/>
    <property type="match status" value="1"/>
</dbReference>
<evidence type="ECO:0000256" key="1">
    <source>
        <dbReference type="ARBA" id="ARBA00009275"/>
    </source>
</evidence>
<keyword evidence="3" id="KW-0378">Hydrolase</keyword>
<name>A0ABZ0USJ5_9RICK</name>
<evidence type="ECO:0000313" key="5">
    <source>
        <dbReference type="Proteomes" id="UP001326613"/>
    </source>
</evidence>
<proteinExistence type="inferred from homology"/>
<accession>A0ABZ0USJ5</accession>
<dbReference type="RefSeq" id="WP_323738272.1">
    <property type="nucleotide sequence ID" value="NZ_CP112932.1"/>
</dbReference>
<organism evidence="4 5">
    <name type="scientific">Candidatus Trichorickettsia mobilis</name>
    <dbReference type="NCBI Taxonomy" id="1346319"/>
    <lineage>
        <taxon>Bacteria</taxon>
        <taxon>Pseudomonadati</taxon>
        <taxon>Pseudomonadota</taxon>
        <taxon>Alphaproteobacteria</taxon>
        <taxon>Rickettsiales</taxon>
        <taxon>Rickettsiaceae</taxon>
        <taxon>Rickettsieae</taxon>
        <taxon>Candidatus Trichorickettsia</taxon>
    </lineage>
</organism>
<dbReference type="InterPro" id="IPR001130">
    <property type="entry name" value="TatD-like"/>
</dbReference>
<dbReference type="Gene3D" id="3.20.20.140">
    <property type="entry name" value="Metal-dependent hydrolases"/>
    <property type="match status" value="1"/>
</dbReference>
<keyword evidence="5" id="KW-1185">Reference proteome</keyword>